<dbReference type="PANTHER" id="PTHR46797:SF1">
    <property type="entry name" value="METHYLPHOSPHONATE SYNTHASE"/>
    <property type="match status" value="1"/>
</dbReference>
<proteinExistence type="predicted"/>
<gene>
    <name evidence="3" type="ORF">CLV59_11068</name>
</gene>
<dbReference type="PANTHER" id="PTHR46797">
    <property type="entry name" value="HTH-TYPE TRANSCRIPTIONAL REGULATOR"/>
    <property type="match status" value="1"/>
</dbReference>
<dbReference type="Gene3D" id="1.10.260.40">
    <property type="entry name" value="lambda repressor-like DNA-binding domains"/>
    <property type="match status" value="1"/>
</dbReference>
<dbReference type="Proteomes" id="UP000249819">
    <property type="component" value="Unassembled WGS sequence"/>
</dbReference>
<evidence type="ECO:0000313" key="4">
    <source>
        <dbReference type="Proteomes" id="UP000249819"/>
    </source>
</evidence>
<dbReference type="InterPro" id="IPR050807">
    <property type="entry name" value="TransReg_Diox_bact_type"/>
</dbReference>
<keyword evidence="1" id="KW-0238">DNA-binding</keyword>
<dbReference type="GO" id="GO:0005829">
    <property type="term" value="C:cytosol"/>
    <property type="evidence" value="ECO:0007669"/>
    <property type="project" value="TreeGrafter"/>
</dbReference>
<dbReference type="EMBL" id="QLMA01000010">
    <property type="protein sequence ID" value="RAJ75022.1"/>
    <property type="molecule type" value="Genomic_DNA"/>
</dbReference>
<organism evidence="3 4">
    <name type="scientific">Chitinophaga dinghuensis</name>
    <dbReference type="NCBI Taxonomy" id="1539050"/>
    <lineage>
        <taxon>Bacteria</taxon>
        <taxon>Pseudomonadati</taxon>
        <taxon>Bacteroidota</taxon>
        <taxon>Chitinophagia</taxon>
        <taxon>Chitinophagales</taxon>
        <taxon>Chitinophagaceae</taxon>
        <taxon>Chitinophaga</taxon>
    </lineage>
</organism>
<dbReference type="AlphaFoldDB" id="A0A327VKJ9"/>
<dbReference type="CDD" id="cd00093">
    <property type="entry name" value="HTH_XRE"/>
    <property type="match status" value="1"/>
</dbReference>
<dbReference type="GO" id="GO:0003700">
    <property type="term" value="F:DNA-binding transcription factor activity"/>
    <property type="evidence" value="ECO:0007669"/>
    <property type="project" value="TreeGrafter"/>
</dbReference>
<dbReference type="OrthoDB" id="678653at2"/>
<comment type="caution">
    <text evidence="3">The sequence shown here is derived from an EMBL/GenBank/DDBJ whole genome shotgun (WGS) entry which is preliminary data.</text>
</comment>
<keyword evidence="4" id="KW-1185">Reference proteome</keyword>
<reference evidence="3 4" key="1">
    <citation type="submission" date="2018-06" db="EMBL/GenBank/DDBJ databases">
        <title>Genomic Encyclopedia of Archaeal and Bacterial Type Strains, Phase II (KMG-II): from individual species to whole genera.</title>
        <authorList>
            <person name="Goeker M."/>
        </authorList>
    </citation>
    <scope>NUCLEOTIDE SEQUENCE [LARGE SCALE GENOMIC DNA]</scope>
    <source>
        <strain evidence="3 4">DSM 29821</strain>
    </source>
</reference>
<evidence type="ECO:0000313" key="3">
    <source>
        <dbReference type="EMBL" id="RAJ75022.1"/>
    </source>
</evidence>
<feature type="domain" description="HTH cro/C1-type" evidence="2">
    <location>
        <begin position="16"/>
        <end position="70"/>
    </location>
</feature>
<evidence type="ECO:0000256" key="1">
    <source>
        <dbReference type="ARBA" id="ARBA00023125"/>
    </source>
</evidence>
<dbReference type="SUPFAM" id="SSF47413">
    <property type="entry name" value="lambda repressor-like DNA-binding domains"/>
    <property type="match status" value="1"/>
</dbReference>
<dbReference type="RefSeq" id="WP_111594929.1">
    <property type="nucleotide sequence ID" value="NZ_QLMA01000010.1"/>
</dbReference>
<name>A0A327VKJ9_9BACT</name>
<dbReference type="SMART" id="SM00530">
    <property type="entry name" value="HTH_XRE"/>
    <property type="match status" value="1"/>
</dbReference>
<protein>
    <submittedName>
        <fullName evidence="3">Helix-turn-helix protein</fullName>
    </submittedName>
</protein>
<dbReference type="InterPro" id="IPR001387">
    <property type="entry name" value="Cro/C1-type_HTH"/>
</dbReference>
<dbReference type="PROSITE" id="PS50943">
    <property type="entry name" value="HTH_CROC1"/>
    <property type="match status" value="1"/>
</dbReference>
<dbReference type="Pfam" id="PF01381">
    <property type="entry name" value="HTH_3"/>
    <property type="match status" value="1"/>
</dbReference>
<evidence type="ECO:0000259" key="2">
    <source>
        <dbReference type="PROSITE" id="PS50943"/>
    </source>
</evidence>
<sequence length="76" mass="8516">MAERNENIAKQFGANLKKIRKEKNLTQVDVAFEADLEPSYMTRLENGRSEPSLSTVLILAKALDVEVNVLLEGIEL</sequence>
<accession>A0A327VKJ9</accession>
<dbReference type="InterPro" id="IPR010982">
    <property type="entry name" value="Lambda_DNA-bd_dom_sf"/>
</dbReference>
<dbReference type="GO" id="GO:0003677">
    <property type="term" value="F:DNA binding"/>
    <property type="evidence" value="ECO:0007669"/>
    <property type="project" value="UniProtKB-KW"/>
</dbReference>